<dbReference type="Proteomes" id="UP000030012">
    <property type="component" value="Unassembled WGS sequence"/>
</dbReference>
<feature type="coiled-coil region" evidence="12">
    <location>
        <begin position="213"/>
        <end position="244"/>
    </location>
</feature>
<keyword evidence="3" id="KW-0813">Transport</keyword>
<feature type="transmembrane region" description="Helical" evidence="13">
    <location>
        <begin position="255"/>
        <end position="275"/>
    </location>
</feature>
<dbReference type="Gene3D" id="3.30.460.20">
    <property type="entry name" value="CorA soluble domain-like"/>
    <property type="match status" value="1"/>
</dbReference>
<evidence type="ECO:0000256" key="6">
    <source>
        <dbReference type="ARBA" id="ARBA00022842"/>
    </source>
</evidence>
<comment type="function">
    <text evidence="11">Mediates influx of magnesium ions. Alternates between open and closed states. Activated by low cytoplasmic Mg(2+) levels. Inactive when cytoplasmic Mg(2+) levels are high.</text>
</comment>
<protein>
    <submittedName>
        <fullName evidence="14">Dihydroorotate dehydrogenase</fullName>
    </submittedName>
</protein>
<comment type="similarity">
    <text evidence="2">Belongs to the CorA metal ion transporter (MIT) (TC 1.A.35) family.</text>
</comment>
<dbReference type="PANTHER" id="PTHR46494">
    <property type="entry name" value="CORA FAMILY METAL ION TRANSPORTER (EUROFUNG)"/>
    <property type="match status" value="1"/>
</dbReference>
<evidence type="ECO:0000256" key="5">
    <source>
        <dbReference type="ARBA" id="ARBA00022692"/>
    </source>
</evidence>
<name>A0A0A0I3W2_CLONO</name>
<dbReference type="RefSeq" id="WP_039255926.1">
    <property type="nucleotide sequence ID" value="NZ_JENJ01000050.1"/>
</dbReference>
<dbReference type="SUPFAM" id="SSF143865">
    <property type="entry name" value="CorA soluble domain-like"/>
    <property type="match status" value="1"/>
</dbReference>
<dbReference type="Pfam" id="PF01544">
    <property type="entry name" value="CorA"/>
    <property type="match status" value="1"/>
</dbReference>
<dbReference type="FunFam" id="1.20.58.340:FF:000004">
    <property type="entry name" value="Magnesium transport protein CorA"/>
    <property type="match status" value="1"/>
</dbReference>
<sequence>MQVIDIINDFSNSNDNWKVGKSNYWILANEEELKQIQSKIALENNSIEFNEVLKENSSKIIFFDGYMFLRFNILAYRNEIIKVRELDIYLSRDYIITVYNNNITVIRELIEDIKNLKNCFTLKNNPKPSMILYYILDRMILKNYDIMGNIEEKADKIEMEILKNPSRKQADELIHLRRQLYRVRKFLNPMRYIGDTLISNDNLVIDENDIKYFKDINAKINKLMNNLESLVQNLALVREAFESEISNKTNDFMKVFTIITSIFLPLELISGLQGMNFTKMPFSSSVYGYYYTLVIMIIITCVLISIFKIKKWL</sequence>
<keyword evidence="9 13" id="KW-0472">Membrane</keyword>
<evidence type="ECO:0000256" key="8">
    <source>
        <dbReference type="ARBA" id="ARBA00023065"/>
    </source>
</evidence>
<evidence type="ECO:0000256" key="10">
    <source>
        <dbReference type="ARBA" id="ARBA00034269"/>
    </source>
</evidence>
<proteinExistence type="inferred from homology"/>
<evidence type="ECO:0000256" key="2">
    <source>
        <dbReference type="ARBA" id="ARBA00009765"/>
    </source>
</evidence>
<dbReference type="InterPro" id="IPR045863">
    <property type="entry name" value="CorA_TM1_TM2"/>
</dbReference>
<keyword evidence="8" id="KW-0406">Ion transport</keyword>
<evidence type="ECO:0000256" key="4">
    <source>
        <dbReference type="ARBA" id="ARBA00022475"/>
    </source>
</evidence>
<dbReference type="GO" id="GO:0015095">
    <property type="term" value="F:magnesium ion transmembrane transporter activity"/>
    <property type="evidence" value="ECO:0007669"/>
    <property type="project" value="TreeGrafter"/>
</dbReference>
<evidence type="ECO:0000313" key="15">
    <source>
        <dbReference type="Proteomes" id="UP000030012"/>
    </source>
</evidence>
<evidence type="ECO:0000256" key="3">
    <source>
        <dbReference type="ARBA" id="ARBA00022448"/>
    </source>
</evidence>
<keyword evidence="6" id="KW-0460">Magnesium</keyword>
<dbReference type="InterPro" id="IPR045861">
    <property type="entry name" value="CorA_cytoplasmic_dom"/>
</dbReference>
<dbReference type="GO" id="GO:0015087">
    <property type="term" value="F:cobalt ion transmembrane transporter activity"/>
    <property type="evidence" value="ECO:0007669"/>
    <property type="project" value="TreeGrafter"/>
</dbReference>
<comment type="caution">
    <text evidence="14">The sequence shown here is derived from an EMBL/GenBank/DDBJ whole genome shotgun (WGS) entry which is preliminary data.</text>
</comment>
<keyword evidence="12" id="KW-0175">Coiled coil</keyword>
<comment type="subcellular location">
    <subcellularLocation>
        <location evidence="1">Cell membrane</location>
        <topology evidence="1">Multi-pass membrane protein</topology>
    </subcellularLocation>
</comment>
<dbReference type="SUPFAM" id="SSF144083">
    <property type="entry name" value="Magnesium transport protein CorA, transmembrane region"/>
    <property type="match status" value="1"/>
</dbReference>
<dbReference type="InterPro" id="IPR002523">
    <property type="entry name" value="MgTranspt_CorA/ZnTranspt_ZntB"/>
</dbReference>
<gene>
    <name evidence="14" type="ORF">Z968_10210</name>
</gene>
<keyword evidence="4" id="KW-1003">Cell membrane</keyword>
<evidence type="ECO:0000256" key="11">
    <source>
        <dbReference type="ARBA" id="ARBA00045497"/>
    </source>
</evidence>
<dbReference type="OrthoDB" id="9803416at2"/>
<evidence type="ECO:0000256" key="9">
    <source>
        <dbReference type="ARBA" id="ARBA00023136"/>
    </source>
</evidence>
<comment type="catalytic activity">
    <reaction evidence="10">
        <text>Mg(2+)(in) = Mg(2+)(out)</text>
        <dbReference type="Rhea" id="RHEA:29827"/>
        <dbReference type="ChEBI" id="CHEBI:18420"/>
    </reaction>
</comment>
<dbReference type="CDD" id="cd12822">
    <property type="entry name" value="TmCorA-like"/>
    <property type="match status" value="1"/>
</dbReference>
<organism evidence="14 15">
    <name type="scientific">Clostridium novyi A str. 4552</name>
    <dbReference type="NCBI Taxonomy" id="1444289"/>
    <lineage>
        <taxon>Bacteria</taxon>
        <taxon>Bacillati</taxon>
        <taxon>Bacillota</taxon>
        <taxon>Clostridia</taxon>
        <taxon>Eubacteriales</taxon>
        <taxon>Clostridiaceae</taxon>
        <taxon>Clostridium</taxon>
    </lineage>
</organism>
<evidence type="ECO:0000313" key="14">
    <source>
        <dbReference type="EMBL" id="KGM95011.1"/>
    </source>
</evidence>
<dbReference type="AlphaFoldDB" id="A0A0A0I3W2"/>
<evidence type="ECO:0000256" key="13">
    <source>
        <dbReference type="SAM" id="Phobius"/>
    </source>
</evidence>
<keyword evidence="5 13" id="KW-0812">Transmembrane</keyword>
<reference evidence="14 15" key="1">
    <citation type="submission" date="2014-01" db="EMBL/GenBank/DDBJ databases">
        <title>Plasmidome dynamics in the species complex Clostridium novyi sensu lato converts strains of independent lineages into distinctly different pathogens.</title>
        <authorList>
            <person name="Skarin H."/>
            <person name="Segerman B."/>
        </authorList>
    </citation>
    <scope>NUCLEOTIDE SEQUENCE [LARGE SCALE GENOMIC DNA]</scope>
    <source>
        <strain evidence="14 15">4552</strain>
    </source>
</reference>
<evidence type="ECO:0000256" key="12">
    <source>
        <dbReference type="SAM" id="Coils"/>
    </source>
</evidence>
<dbReference type="Gene3D" id="1.20.58.340">
    <property type="entry name" value="Magnesium transport protein CorA, transmembrane region"/>
    <property type="match status" value="2"/>
</dbReference>
<feature type="transmembrane region" description="Helical" evidence="13">
    <location>
        <begin position="287"/>
        <end position="307"/>
    </location>
</feature>
<dbReference type="EMBL" id="JENJ01000050">
    <property type="protein sequence ID" value="KGM95011.1"/>
    <property type="molecule type" value="Genomic_DNA"/>
</dbReference>
<keyword evidence="7 13" id="KW-1133">Transmembrane helix</keyword>
<dbReference type="GO" id="GO:0050897">
    <property type="term" value="F:cobalt ion binding"/>
    <property type="evidence" value="ECO:0007669"/>
    <property type="project" value="TreeGrafter"/>
</dbReference>
<evidence type="ECO:0000256" key="1">
    <source>
        <dbReference type="ARBA" id="ARBA00004651"/>
    </source>
</evidence>
<evidence type="ECO:0000256" key="7">
    <source>
        <dbReference type="ARBA" id="ARBA00022989"/>
    </source>
</evidence>
<dbReference type="GO" id="GO:0005886">
    <property type="term" value="C:plasma membrane"/>
    <property type="evidence" value="ECO:0007669"/>
    <property type="project" value="UniProtKB-SubCell"/>
</dbReference>
<dbReference type="GO" id="GO:0000287">
    <property type="term" value="F:magnesium ion binding"/>
    <property type="evidence" value="ECO:0007669"/>
    <property type="project" value="TreeGrafter"/>
</dbReference>
<dbReference type="PANTHER" id="PTHR46494:SF1">
    <property type="entry name" value="CORA FAMILY METAL ION TRANSPORTER (EUROFUNG)"/>
    <property type="match status" value="1"/>
</dbReference>
<accession>A0A0A0I3W2</accession>